<reference evidence="3" key="1">
    <citation type="submission" date="2024-04" db="UniProtKB">
        <authorList>
            <consortium name="EnsemblMetazoa"/>
        </authorList>
    </citation>
    <scope>IDENTIFICATION</scope>
    <source>
        <strain evidence="3">EBRO</strain>
    </source>
</reference>
<keyword evidence="2" id="KW-0732">Signal</keyword>
<organism evidence="3 4">
    <name type="scientific">Anopheles atroparvus</name>
    <name type="common">European mosquito</name>
    <dbReference type="NCBI Taxonomy" id="41427"/>
    <lineage>
        <taxon>Eukaryota</taxon>
        <taxon>Metazoa</taxon>
        <taxon>Ecdysozoa</taxon>
        <taxon>Arthropoda</taxon>
        <taxon>Hexapoda</taxon>
        <taxon>Insecta</taxon>
        <taxon>Pterygota</taxon>
        <taxon>Neoptera</taxon>
        <taxon>Endopterygota</taxon>
        <taxon>Diptera</taxon>
        <taxon>Nematocera</taxon>
        <taxon>Culicoidea</taxon>
        <taxon>Culicidae</taxon>
        <taxon>Anophelinae</taxon>
        <taxon>Anopheles</taxon>
    </lineage>
</organism>
<evidence type="ECO:0000256" key="2">
    <source>
        <dbReference type="SAM" id="SignalP"/>
    </source>
</evidence>
<dbReference type="PROSITE" id="PS51257">
    <property type="entry name" value="PROKAR_LIPOPROTEIN"/>
    <property type="match status" value="1"/>
</dbReference>
<evidence type="ECO:0000313" key="4">
    <source>
        <dbReference type="Proteomes" id="UP000075880"/>
    </source>
</evidence>
<keyword evidence="4" id="KW-1185">Reference proteome</keyword>
<dbReference type="AlphaFoldDB" id="A0AAG5DJW0"/>
<evidence type="ECO:0000313" key="3">
    <source>
        <dbReference type="EnsemblMetazoa" id="ENSAATROPP011295"/>
    </source>
</evidence>
<feature type="chain" id="PRO_5042550008" evidence="2">
    <location>
        <begin position="25"/>
        <end position="170"/>
    </location>
</feature>
<feature type="signal peptide" evidence="2">
    <location>
        <begin position="1"/>
        <end position="24"/>
    </location>
</feature>
<name>A0AAG5DJW0_ANOAO</name>
<accession>A0AAG5DJW0</accession>
<evidence type="ECO:0000256" key="1">
    <source>
        <dbReference type="SAM" id="MobiDB-lite"/>
    </source>
</evidence>
<feature type="region of interest" description="Disordered" evidence="1">
    <location>
        <begin position="55"/>
        <end position="81"/>
    </location>
</feature>
<proteinExistence type="predicted"/>
<dbReference type="EnsemblMetazoa" id="ENSAATROPT012442">
    <property type="protein sequence ID" value="ENSAATROPP011295"/>
    <property type="gene ID" value="ENSAATROPG010123"/>
</dbReference>
<sequence>MKVQRSVICLVITLLSVMSCICQSSDERTLASELSLSELDRVKPPLESSLRGLLERVGNGDGDRPSAGTSDSDDASAPLDYDTAESNAARLGYDRHNNDAKRSWNKMNAAWGKRGNNGGRNAGWTRFGGAWGKREPGWNNLKGLWGKRADKWDKLSSAWGKRQQLSRAFQ</sequence>
<protein>
    <submittedName>
        <fullName evidence="3">Uncharacterized protein</fullName>
    </submittedName>
</protein>
<dbReference type="Proteomes" id="UP000075880">
    <property type="component" value="Unassembled WGS sequence"/>
</dbReference>